<dbReference type="InterPro" id="IPR009057">
    <property type="entry name" value="Homeodomain-like_sf"/>
</dbReference>
<dbReference type="InterPro" id="IPR055247">
    <property type="entry name" value="InsJ-like_HTH"/>
</dbReference>
<dbReference type="InterPro" id="IPR036397">
    <property type="entry name" value="RNaseH_sf"/>
</dbReference>
<keyword evidence="2" id="KW-0238">DNA-binding</keyword>
<dbReference type="GO" id="GO:0003677">
    <property type="term" value="F:DNA binding"/>
    <property type="evidence" value="ECO:0007669"/>
    <property type="project" value="UniProtKB-KW"/>
</dbReference>
<evidence type="ECO:0000313" key="3">
    <source>
        <dbReference type="Proteomes" id="UP000198894"/>
    </source>
</evidence>
<dbReference type="EMBL" id="FNEE01000059">
    <property type="protein sequence ID" value="SDL59489.1"/>
    <property type="molecule type" value="Genomic_DNA"/>
</dbReference>
<accession>A0A1G9LBW8</accession>
<name>A0A1G9LBW8_9HYPH</name>
<dbReference type="InterPro" id="IPR001584">
    <property type="entry name" value="Integrase_cat-core"/>
</dbReference>
<reference evidence="3" key="1">
    <citation type="submission" date="2016-10" db="EMBL/GenBank/DDBJ databases">
        <authorList>
            <person name="Varghese N."/>
            <person name="Submissions S."/>
        </authorList>
    </citation>
    <scope>NUCLEOTIDE SEQUENCE [LARGE SCALE GENOMIC DNA]</scope>
    <source>
        <strain evidence="3">CGMCC 1.11022</strain>
    </source>
</reference>
<dbReference type="Pfam" id="PF13518">
    <property type="entry name" value="HTH_28"/>
    <property type="match status" value="1"/>
</dbReference>
<organism evidence="2 3">
    <name type="scientific">Mesorhizobium muleiense</name>
    <dbReference type="NCBI Taxonomy" id="1004279"/>
    <lineage>
        <taxon>Bacteria</taxon>
        <taxon>Pseudomonadati</taxon>
        <taxon>Pseudomonadota</taxon>
        <taxon>Alphaproteobacteria</taxon>
        <taxon>Hyphomicrobiales</taxon>
        <taxon>Phyllobacteriaceae</taxon>
        <taxon>Mesorhizobium</taxon>
    </lineage>
</organism>
<proteinExistence type="predicted"/>
<dbReference type="AlphaFoldDB" id="A0A1G9LBW8"/>
<keyword evidence="3" id="KW-1185">Reference proteome</keyword>
<dbReference type="Pfam" id="PF13683">
    <property type="entry name" value="rve_3"/>
    <property type="match status" value="1"/>
</dbReference>
<dbReference type="RefSeq" id="WP_091600671.1">
    <property type="nucleotide sequence ID" value="NZ_FNEE01000059.1"/>
</dbReference>
<dbReference type="PROSITE" id="PS50994">
    <property type="entry name" value="INTEGRASE"/>
    <property type="match status" value="1"/>
</dbReference>
<evidence type="ECO:0000313" key="2">
    <source>
        <dbReference type="EMBL" id="SDL59489.1"/>
    </source>
</evidence>
<evidence type="ECO:0000259" key="1">
    <source>
        <dbReference type="PROSITE" id="PS50994"/>
    </source>
</evidence>
<protein>
    <submittedName>
        <fullName evidence="2">Homeodomain-like domain-containing protein</fullName>
    </submittedName>
</protein>
<dbReference type="SUPFAM" id="SSF53098">
    <property type="entry name" value="Ribonuclease H-like"/>
    <property type="match status" value="1"/>
</dbReference>
<keyword evidence="2" id="KW-0371">Homeobox</keyword>
<dbReference type="PANTHER" id="PTHR47515">
    <property type="entry name" value="LOW CALCIUM RESPONSE LOCUS PROTEIN T"/>
    <property type="match status" value="1"/>
</dbReference>
<sequence length="401" mass="44745">MVWRETDIMDERLRFVVECLAGDETMTQLCADFGVSRKIGYKWLGRYREFGPEGLHDRPRAPLNHGRATAVDLVERIVAAKEAHPLWGPKKIMARLERSAPELAWPSASTAGAILERHGLVGRRRARWKAAGNGPWPPAEEPNAVWTGDHKGWFRTRDGWRCEPLTVMDASCRYLLALEATGSTADEETWPVFERLFWEHGLPDRFRSDNGSPFASAGVTGLTPLSVRFIKLGITLERIAPGKPQQNGRHERFHLTMLPLAKAPEADRTAQGQAFEAFRRNYNEERPHEALAMDTPAQHYRPSSRAMPATPPEPDYPAEAAVRSVRHNGEIRWNGGFVYVSKTLAGEAVAATETEEDGQWALNFHAHPLGILDTRRMKLVRRSAAPTKPLGAAADTTGGKL</sequence>
<dbReference type="PANTHER" id="PTHR47515:SF2">
    <property type="entry name" value="INTEGRASE CORE DOMAIN PROTEIN"/>
    <property type="match status" value="1"/>
</dbReference>
<dbReference type="InterPro" id="IPR012337">
    <property type="entry name" value="RNaseH-like_sf"/>
</dbReference>
<gene>
    <name evidence="2" type="ORF">SAMN05428953_1591</name>
</gene>
<dbReference type="SUPFAM" id="SSF46689">
    <property type="entry name" value="Homeodomain-like"/>
    <property type="match status" value="1"/>
</dbReference>
<feature type="domain" description="Integrase catalytic" evidence="1">
    <location>
        <begin position="138"/>
        <end position="304"/>
    </location>
</feature>
<dbReference type="Proteomes" id="UP000198894">
    <property type="component" value="Unassembled WGS sequence"/>
</dbReference>
<dbReference type="Gene3D" id="3.30.420.10">
    <property type="entry name" value="Ribonuclease H-like superfamily/Ribonuclease H"/>
    <property type="match status" value="1"/>
</dbReference>
<dbReference type="GO" id="GO:0015074">
    <property type="term" value="P:DNA integration"/>
    <property type="evidence" value="ECO:0007669"/>
    <property type="project" value="InterPro"/>
</dbReference>